<comment type="similarity">
    <text evidence="2 9">Belongs to the Mediator complex subunit 14 family.</text>
</comment>
<dbReference type="OrthoDB" id="205099at2759"/>
<organism evidence="16">
    <name type="scientific">Caenorhabditis remanei</name>
    <name type="common">Caenorhabditis vulgaris</name>
    <dbReference type="NCBI Taxonomy" id="31234"/>
    <lineage>
        <taxon>Eukaryota</taxon>
        <taxon>Metazoa</taxon>
        <taxon>Ecdysozoa</taxon>
        <taxon>Nematoda</taxon>
        <taxon>Chromadorea</taxon>
        <taxon>Rhabditida</taxon>
        <taxon>Rhabditina</taxon>
        <taxon>Rhabditomorpha</taxon>
        <taxon>Rhabditoidea</taxon>
        <taxon>Rhabditidae</taxon>
        <taxon>Peloderinae</taxon>
        <taxon>Caenorhabditis</taxon>
    </lineage>
</organism>
<evidence type="ECO:0000256" key="2">
    <source>
        <dbReference type="ARBA" id="ARBA00007813"/>
    </source>
</evidence>
<dbReference type="Proteomes" id="UP000008281">
    <property type="component" value="Unassembled WGS sequence"/>
</dbReference>
<dbReference type="Pfam" id="PF08638">
    <property type="entry name" value="Med14"/>
    <property type="match status" value="1"/>
</dbReference>
<dbReference type="eggNOG" id="KOG1875">
    <property type="taxonomic scope" value="Eukaryota"/>
</dbReference>
<evidence type="ECO:0000256" key="8">
    <source>
        <dbReference type="ARBA" id="ARBA00032007"/>
    </source>
</evidence>
<evidence type="ECO:0000256" key="1">
    <source>
        <dbReference type="ARBA" id="ARBA00004123"/>
    </source>
</evidence>
<feature type="domain" description="Mediator of RNA polymerase II transcription subunit 14 RM2" evidence="12">
    <location>
        <begin position="371"/>
        <end position="438"/>
    </location>
</feature>
<keyword evidence="4 9" id="KW-0805">Transcription regulation</keyword>
<evidence type="ECO:0000259" key="12">
    <source>
        <dbReference type="Pfam" id="PF22981"/>
    </source>
</evidence>
<evidence type="ECO:0000259" key="13">
    <source>
        <dbReference type="Pfam" id="PF25065"/>
    </source>
</evidence>
<reference evidence="15" key="1">
    <citation type="submission" date="2007-07" db="EMBL/GenBank/DDBJ databases">
        <title>PCAP assembly of the Caenorhabditis remanei genome.</title>
        <authorList>
            <consortium name="The Caenorhabditis remanei Sequencing Consortium"/>
            <person name="Wilson R.K."/>
        </authorList>
    </citation>
    <scope>NUCLEOTIDE SEQUENCE [LARGE SCALE GENOMIC DNA]</scope>
    <source>
        <strain evidence="15">PB4641</strain>
    </source>
</reference>
<feature type="compositionally biased region" description="Gly residues" evidence="10">
    <location>
        <begin position="1504"/>
        <end position="1513"/>
    </location>
</feature>
<evidence type="ECO:0000256" key="4">
    <source>
        <dbReference type="ARBA" id="ARBA00023015"/>
    </source>
</evidence>
<dbReference type="GO" id="GO:0006357">
    <property type="term" value="P:regulation of transcription by RNA polymerase II"/>
    <property type="evidence" value="ECO:0007669"/>
    <property type="project" value="InterPro"/>
</dbReference>
<dbReference type="PANTHER" id="PTHR12809:SF2">
    <property type="entry name" value="MEDIATOR OF RNA POLYMERASE II TRANSCRIPTION SUBUNIT 14"/>
    <property type="match status" value="1"/>
</dbReference>
<feature type="domain" description="Mediator of RNA polymerase II transcription subunit 14 RM3" evidence="13">
    <location>
        <begin position="453"/>
        <end position="565"/>
    </location>
</feature>
<dbReference type="InterPro" id="IPR056879">
    <property type="entry name" value="RM3_Med14"/>
</dbReference>
<accession>E3LSH0</accession>
<dbReference type="STRING" id="31234.E3LSH0"/>
<keyword evidence="6 9" id="KW-0804">Transcription</keyword>
<dbReference type="Pfam" id="PF25065">
    <property type="entry name" value="RM3_Med14"/>
    <property type="match status" value="1"/>
</dbReference>
<keyword evidence="16" id="KW-1185">Reference proteome</keyword>
<evidence type="ECO:0000259" key="11">
    <source>
        <dbReference type="Pfam" id="PF08638"/>
    </source>
</evidence>
<evidence type="ECO:0000256" key="10">
    <source>
        <dbReference type="SAM" id="MobiDB-lite"/>
    </source>
</evidence>
<comment type="subunit">
    <text evidence="9">Component of the Mediator complex.</text>
</comment>
<dbReference type="GO" id="GO:0003712">
    <property type="term" value="F:transcription coregulator activity"/>
    <property type="evidence" value="ECO:0007669"/>
    <property type="project" value="UniProtKB-UniRule"/>
</dbReference>
<evidence type="ECO:0000256" key="9">
    <source>
        <dbReference type="RuleBase" id="RU365082"/>
    </source>
</evidence>
<dbReference type="InterPro" id="IPR055113">
    <property type="entry name" value="Med14_RM2"/>
</dbReference>
<dbReference type="Pfam" id="PF25308">
    <property type="entry name" value="Rgr-1_C"/>
    <property type="match status" value="1"/>
</dbReference>
<keyword evidence="7 9" id="KW-0539">Nucleus</keyword>
<feature type="region of interest" description="Disordered" evidence="10">
    <location>
        <begin position="21"/>
        <end position="88"/>
    </location>
</feature>
<dbReference type="Pfam" id="PF22981">
    <property type="entry name" value="RM2_Med14"/>
    <property type="match status" value="1"/>
</dbReference>
<sequence length="1546" mass="174127">MNFNSIRAKLSSQLRAALAADSPANAVPVSPDPNGSGLSLDESSGISDREALSSQEQTMQYSEVDAKSVHSSDSEDEPVQNPLPEVPANCGPRTVQLSVLLDFAIQHVYHEITVLAELMQRKTNDQGEQERKMSLVHFAHATRSQFLKLVALVKWIRVSKRMDVCYSIDYLLDLQSQYFIDTADRLVAMTRGDLELARLPEYHIAPAIDVLVLGTYNRMPSKIKEAFIPPAKITPREQRAVCSRLNQLIETRLSRLSNGIPPNIREIHIKNGLATLLVPGEFEIKITLLGETEMVKWTLLNIKILVEDYELGMGLPLVHPLQLNQIHGVLQSRMNVAANPIKEAFFFLHSFCVSLQLDVLYCQTSRMAAGRLRENIVIEKYDPKERVLIVGYWVKRSKNKKLTVGQLKVDAQYRVQVYEDKDDKLGGLKVRHFPHAPQLGTIDCNAGMLSMDRLLSETFDVRCKERLMRLRRLLEAAEPLLEVKMTGLSVPSLSLTLLPDTTSTEEMLTVSVNSFCGKVICNVNMLSSENEDVLAFARALYSSRCSDTTIRSYLAKLRVSIVIERYRRSVKALPIYEVLETELFPFVKEVLRETPAQRLVLRYLRQEMYYLIVSFQPDEKEVVSTKLLLLEVDEDRAQFIPLDNDRDVYDATVAGAVAQGTLKFADLHKISLQKECSREQRLAFAIATIEDRVTYMYVAAELDRKGVGVDLRKDDVHVPGGLALHITELVYFECQNSNRPFLASQALYHLMLHSSFNAVSVVASVLTTEIVTRFNSKCASRIFHWFAMYLTVSHIVEMETTWVQEINQINQMTPEKLTEGIIHRLMRYLYMYKVVFQFSQAYNRYFKSFCSIEAYTFHKLVVSYGENRDMLMVLAFNVKSQTPGSSEDYFLMNFGQTMPHKQFNATEIDWHQKPRWNPHVMMAQLLRDQLKETSDLVYIMHYLCETIRPLAALGNFVRIRFQSLKSLSQLIGPEVHFPFRLKYHLTPIDQFTLRLMHGNVILEIKMLREMRIAVRDVSRYQPRCAGLFQLFSNIDRLVTIQIVFLIGLFHFSETTQLLAEELPIPQSDCEHAAGPKMWTKDQFMETIDDRHEEPDARMAVTTQPVLMTHDTIIKACDFQEIDGRVTCPLDEYLNSIFYLQRALLTLERMSPRANPSQNSNNNLFSGYVTVVDSRPEHIRFRALQLNGDGLNATSMVHYKIYLCPIAMTLKIAIDYDEGTNSEATQENLDTLATYFEKIVFRCGDEYALQSYVLMTRVTSYGATKSIANLMNAQMGITPTSKCCMQLSLTYNNTSTKKLAPATKVDQQLNNIIFNVIISQSRTSESFSILRFIYRIKENMVTTPSVEIKQMADDVNAETKSSGQCAIWALVSLVSDRFRSGVWNPSNRDEPIISSVAPTANYANPGSVAAPGSIAPGSVAPGSVAPASQQPGSIMQPGSMMGPQSVNAHQYGMHRQMGGPPSMQMNPSSVGPQPGSVGMPGSVGGPGSMMNPGSHQQHMMNPGSVGPGSVGGPGSVNPGSVGHPNYPQWNPPPSGQYHPHHMPYPPQ</sequence>
<dbReference type="PANTHER" id="PTHR12809">
    <property type="entry name" value="MEDIATOR COMPLEX SUBUNIT"/>
    <property type="match status" value="1"/>
</dbReference>
<feature type="compositionally biased region" description="Low complexity" evidence="10">
    <location>
        <begin position="1466"/>
        <end position="1479"/>
    </location>
</feature>
<evidence type="ECO:0000256" key="3">
    <source>
        <dbReference type="ARBA" id="ARBA00019619"/>
    </source>
</evidence>
<feature type="domain" description="Rgr-1 C-terminal" evidence="14">
    <location>
        <begin position="1223"/>
        <end position="1404"/>
    </location>
</feature>
<protein>
    <recommendedName>
        <fullName evidence="3 9">Mediator of RNA polymerase II transcription subunit 14</fullName>
    </recommendedName>
    <alternativeName>
        <fullName evidence="8 9">Mediator complex subunit 14</fullName>
    </alternativeName>
</protein>
<proteinExistence type="inferred from homology"/>
<evidence type="ECO:0000256" key="6">
    <source>
        <dbReference type="ARBA" id="ARBA00023163"/>
    </source>
</evidence>
<feature type="region of interest" description="Disordered" evidence="10">
    <location>
        <begin position="1419"/>
        <end position="1546"/>
    </location>
</feature>
<feature type="compositionally biased region" description="Basic and acidic residues" evidence="10">
    <location>
        <begin position="64"/>
        <end position="73"/>
    </location>
</feature>
<keyword evidence="5 9" id="KW-0010">Activator</keyword>
<comment type="function">
    <text evidence="9">Component of the Mediator complex, a coactivator involved in the regulated transcription of nearly all RNA polymerase II-dependent genes. Mediator functions as a bridge to convey information from gene-specific regulatory proteins to the basal RNA polymerase II transcription machinery. Mediator is recruited to promoters by direct interactions with regulatory proteins and serves as a scaffold for the assembly of a functional preinitiation complex with RNA polymerase II and the general transcription factors.</text>
</comment>
<evidence type="ECO:0000256" key="7">
    <source>
        <dbReference type="ARBA" id="ARBA00023242"/>
    </source>
</evidence>
<evidence type="ECO:0000313" key="16">
    <source>
        <dbReference type="Proteomes" id="UP000008281"/>
    </source>
</evidence>
<dbReference type="InterPro" id="IPR055122">
    <property type="entry name" value="Med14_N"/>
</dbReference>
<dbReference type="InterPro" id="IPR013947">
    <property type="entry name" value="Mediator_Med14"/>
</dbReference>
<evidence type="ECO:0000313" key="15">
    <source>
        <dbReference type="EMBL" id="EFP09403.1"/>
    </source>
</evidence>
<dbReference type="FunCoup" id="E3LSH0">
    <property type="interactions" value="3324"/>
</dbReference>
<feature type="compositionally biased region" description="Polar residues" evidence="10">
    <location>
        <begin position="41"/>
        <end position="61"/>
    </location>
</feature>
<evidence type="ECO:0000256" key="5">
    <source>
        <dbReference type="ARBA" id="ARBA00023159"/>
    </source>
</evidence>
<dbReference type="GO" id="GO:0070847">
    <property type="term" value="C:core mediator complex"/>
    <property type="evidence" value="ECO:0007669"/>
    <property type="project" value="TreeGrafter"/>
</dbReference>
<dbReference type="EMBL" id="DS268414">
    <property type="protein sequence ID" value="EFP09403.1"/>
    <property type="molecule type" value="Genomic_DNA"/>
</dbReference>
<dbReference type="InterPro" id="IPR057322">
    <property type="entry name" value="Rgr-1_C"/>
</dbReference>
<gene>
    <name evidence="15" type="primary">Cre-rgr-1</name>
    <name evidence="15" type="ORF">CRE_25590</name>
</gene>
<feature type="domain" description="Mediator complex subunit MED14 N-terminal" evidence="11">
    <location>
        <begin position="94"/>
        <end position="288"/>
    </location>
</feature>
<dbReference type="InParanoid" id="E3LSH0"/>
<dbReference type="OMA" id="RTRVIWP"/>
<evidence type="ECO:0000259" key="14">
    <source>
        <dbReference type="Pfam" id="PF25308"/>
    </source>
</evidence>
<name>E3LSH0_CAERE</name>
<comment type="subcellular location">
    <subcellularLocation>
        <location evidence="1 9">Nucleus</location>
    </subcellularLocation>
</comment>
<dbReference type="HOGENOM" id="CLU_261308_0_0_1"/>
<dbReference type="GO" id="GO:0016592">
    <property type="term" value="C:mediator complex"/>
    <property type="evidence" value="ECO:0007669"/>
    <property type="project" value="UniProtKB-UniRule"/>
</dbReference>